<accession>A0A0F9D143</accession>
<evidence type="ECO:0000313" key="1">
    <source>
        <dbReference type="EMBL" id="KKL47466.1"/>
    </source>
</evidence>
<comment type="caution">
    <text evidence="1">The sequence shown here is derived from an EMBL/GenBank/DDBJ whole genome shotgun (WGS) entry which is preliminary data.</text>
</comment>
<sequence length="166" mass="18698">MSESISVQPLTSRLRALALQAGPDQNWIRQTMEDAIRIIVEQKDLLDGDDEQVVGLEKRIKTLETDEVIWDATVKAKSERIADLEDKLTKRNRQMTKNDEFYAGICCGLAIVADAGHGVLWKEIANSANFSAVYKHAKRAGSLRWSGFTKFKNVDWDESEVRTNGT</sequence>
<proteinExistence type="predicted"/>
<dbReference type="EMBL" id="LAZR01033653">
    <property type="protein sequence ID" value="KKL47466.1"/>
    <property type="molecule type" value="Genomic_DNA"/>
</dbReference>
<reference evidence="1" key="1">
    <citation type="journal article" date="2015" name="Nature">
        <title>Complex archaea that bridge the gap between prokaryotes and eukaryotes.</title>
        <authorList>
            <person name="Spang A."/>
            <person name="Saw J.H."/>
            <person name="Jorgensen S.L."/>
            <person name="Zaremba-Niedzwiedzka K."/>
            <person name="Martijn J."/>
            <person name="Lind A.E."/>
            <person name="van Eijk R."/>
            <person name="Schleper C."/>
            <person name="Guy L."/>
            <person name="Ettema T.J."/>
        </authorList>
    </citation>
    <scope>NUCLEOTIDE SEQUENCE</scope>
</reference>
<gene>
    <name evidence="1" type="ORF">LCGC14_2335260</name>
</gene>
<organism evidence="1">
    <name type="scientific">marine sediment metagenome</name>
    <dbReference type="NCBI Taxonomy" id="412755"/>
    <lineage>
        <taxon>unclassified sequences</taxon>
        <taxon>metagenomes</taxon>
        <taxon>ecological metagenomes</taxon>
    </lineage>
</organism>
<protein>
    <submittedName>
        <fullName evidence="1">Uncharacterized protein</fullName>
    </submittedName>
</protein>
<name>A0A0F9D143_9ZZZZ</name>
<dbReference type="AlphaFoldDB" id="A0A0F9D143"/>